<sequence>MIFSHNNPAKEWILQELAARADRGPFSVCDLACGSGSVWPAFLLEYPSVRYVGKDTDAAAIERGRKAMAGIPNARMDVADAQILPEEEGSYDVVTALSALEHVVRIDKFLDTVFRLLKPGGVAYLNYDDGHFTSHNPKERIMVPVSQVLALVGIEGPYMKRVNDADIIRLIEERGGKVLAVRKNNLAAMKGFTKGHKSGLMGDDVLREWFAFENRLNDMLSPAQLSKIFGATTVVMQKT</sequence>
<dbReference type="CDD" id="cd02440">
    <property type="entry name" value="AdoMet_MTases"/>
    <property type="match status" value="1"/>
</dbReference>
<evidence type="ECO:0000313" key="2">
    <source>
        <dbReference type="EMBL" id="MBE7525486.1"/>
    </source>
</evidence>
<dbReference type="GO" id="GO:0008168">
    <property type="term" value="F:methyltransferase activity"/>
    <property type="evidence" value="ECO:0007669"/>
    <property type="project" value="UniProtKB-KW"/>
</dbReference>
<keyword evidence="2" id="KW-0808">Transferase</keyword>
<dbReference type="Gene3D" id="3.40.50.150">
    <property type="entry name" value="Vaccinia Virus protein VP39"/>
    <property type="match status" value="1"/>
</dbReference>
<dbReference type="GO" id="GO:0032259">
    <property type="term" value="P:methylation"/>
    <property type="evidence" value="ECO:0007669"/>
    <property type="project" value="UniProtKB-KW"/>
</dbReference>
<organism evidence="2 3">
    <name type="scientific">candidate division WWE3 bacterium</name>
    <dbReference type="NCBI Taxonomy" id="2053526"/>
    <lineage>
        <taxon>Bacteria</taxon>
        <taxon>Katanobacteria</taxon>
    </lineage>
</organism>
<feature type="domain" description="Methyltransferase" evidence="1">
    <location>
        <begin position="28"/>
        <end position="121"/>
    </location>
</feature>
<protein>
    <submittedName>
        <fullName evidence="2">Methyltransferase domain-containing protein</fullName>
    </submittedName>
</protein>
<dbReference type="InterPro" id="IPR041698">
    <property type="entry name" value="Methyltransf_25"/>
</dbReference>
<dbReference type="PANTHER" id="PTHR43591">
    <property type="entry name" value="METHYLTRANSFERASE"/>
    <property type="match status" value="1"/>
</dbReference>
<evidence type="ECO:0000313" key="3">
    <source>
        <dbReference type="Proteomes" id="UP000710385"/>
    </source>
</evidence>
<gene>
    <name evidence="2" type="ORF">HS096_03835</name>
</gene>
<evidence type="ECO:0000259" key="1">
    <source>
        <dbReference type="Pfam" id="PF13649"/>
    </source>
</evidence>
<dbReference type="Pfam" id="PF13649">
    <property type="entry name" value="Methyltransf_25"/>
    <property type="match status" value="1"/>
</dbReference>
<name>A0A928TQZ6_UNCKA</name>
<proteinExistence type="predicted"/>
<dbReference type="EMBL" id="JABTTY010000001">
    <property type="protein sequence ID" value="MBE7525486.1"/>
    <property type="molecule type" value="Genomic_DNA"/>
</dbReference>
<reference evidence="2" key="1">
    <citation type="submission" date="2020-05" db="EMBL/GenBank/DDBJ databases">
        <title>High-Quality Genomes of Partial-Nitritation/Anammox System by Hierarchical Clustering Based Hybrid Assembly.</title>
        <authorList>
            <person name="Liu L."/>
            <person name="Wang Y."/>
            <person name="Che Y."/>
            <person name="Chen Y."/>
            <person name="Xia Y."/>
            <person name="Luo R."/>
            <person name="Cheng S.H."/>
            <person name="Zheng C."/>
            <person name="Zhang T."/>
        </authorList>
    </citation>
    <scope>NUCLEOTIDE SEQUENCE</scope>
    <source>
        <strain evidence="2">H1_PAT1</strain>
    </source>
</reference>
<dbReference type="AlphaFoldDB" id="A0A928TQZ6"/>
<accession>A0A928TQZ6</accession>
<dbReference type="PANTHER" id="PTHR43591:SF110">
    <property type="entry name" value="RHODANESE DOMAIN-CONTAINING PROTEIN"/>
    <property type="match status" value="1"/>
</dbReference>
<dbReference type="Proteomes" id="UP000710385">
    <property type="component" value="Unassembled WGS sequence"/>
</dbReference>
<comment type="caution">
    <text evidence="2">The sequence shown here is derived from an EMBL/GenBank/DDBJ whole genome shotgun (WGS) entry which is preliminary data.</text>
</comment>
<dbReference type="SUPFAM" id="SSF53335">
    <property type="entry name" value="S-adenosyl-L-methionine-dependent methyltransferases"/>
    <property type="match status" value="1"/>
</dbReference>
<keyword evidence="2" id="KW-0489">Methyltransferase</keyword>
<dbReference type="InterPro" id="IPR029063">
    <property type="entry name" value="SAM-dependent_MTases_sf"/>
</dbReference>